<proteinExistence type="predicted"/>
<feature type="region of interest" description="Disordered" evidence="1">
    <location>
        <begin position="40"/>
        <end position="66"/>
    </location>
</feature>
<dbReference type="EMBL" id="BLXZ01000006">
    <property type="protein sequence ID" value="GFO69621.1"/>
    <property type="molecule type" value="Genomic_DNA"/>
</dbReference>
<gene>
    <name evidence="2" type="ORF">GMLC_32000</name>
</gene>
<dbReference type="RefSeq" id="WP_183362197.1">
    <property type="nucleotide sequence ID" value="NZ_BLXZ01000006.1"/>
</dbReference>
<dbReference type="Proteomes" id="UP000587586">
    <property type="component" value="Unassembled WGS sequence"/>
</dbReference>
<dbReference type="AlphaFoldDB" id="A0A6V8NAU7"/>
<reference evidence="3" key="1">
    <citation type="submission" date="2020-06" db="EMBL/GenBank/DDBJ databases">
        <title>Draft genomic sequecing of Geomonas sp. Red745.</title>
        <authorList>
            <person name="Itoh H."/>
            <person name="Xu Z.X."/>
            <person name="Ushijima N."/>
            <person name="Masuda Y."/>
            <person name="Shiratori Y."/>
            <person name="Senoo K."/>
        </authorList>
    </citation>
    <scope>NUCLEOTIDE SEQUENCE [LARGE SCALE GENOMIC DNA]</scope>
    <source>
        <strain evidence="3">Red745</strain>
    </source>
</reference>
<name>A0A6V8NAU7_9BACT</name>
<evidence type="ECO:0000313" key="3">
    <source>
        <dbReference type="Proteomes" id="UP000587586"/>
    </source>
</evidence>
<feature type="compositionally biased region" description="Basic and acidic residues" evidence="1">
    <location>
        <begin position="57"/>
        <end position="66"/>
    </location>
</feature>
<keyword evidence="3" id="KW-1185">Reference proteome</keyword>
<evidence type="ECO:0000256" key="1">
    <source>
        <dbReference type="SAM" id="MobiDB-lite"/>
    </source>
</evidence>
<accession>A0A6V8NAU7</accession>
<sequence length="66" mass="7354">MKDRDRKEEIAPVIVLLERRSQRQSDLSAAEVMRILRKRAAKASTSKGAAPALPPGKDSRSDPRNQ</sequence>
<evidence type="ECO:0000313" key="2">
    <source>
        <dbReference type="EMBL" id="GFO69621.1"/>
    </source>
</evidence>
<comment type="caution">
    <text evidence="2">The sequence shown here is derived from an EMBL/GenBank/DDBJ whole genome shotgun (WGS) entry which is preliminary data.</text>
</comment>
<organism evidence="2 3">
    <name type="scientific">Geomonas limicola</name>
    <dbReference type="NCBI Taxonomy" id="2740186"/>
    <lineage>
        <taxon>Bacteria</taxon>
        <taxon>Pseudomonadati</taxon>
        <taxon>Thermodesulfobacteriota</taxon>
        <taxon>Desulfuromonadia</taxon>
        <taxon>Geobacterales</taxon>
        <taxon>Geobacteraceae</taxon>
        <taxon>Geomonas</taxon>
    </lineage>
</organism>
<protein>
    <submittedName>
        <fullName evidence="2">Uncharacterized protein</fullName>
    </submittedName>
</protein>